<dbReference type="Proteomes" id="UP001160508">
    <property type="component" value="Segment"/>
</dbReference>
<keyword evidence="1" id="KW-0449">Lipoprotein</keyword>
<evidence type="ECO:0000313" key="1">
    <source>
        <dbReference type="EMBL" id="UVN06008.1"/>
    </source>
</evidence>
<dbReference type="EMBL" id="OP031061">
    <property type="protein sequence ID" value="UVN06008.1"/>
    <property type="molecule type" value="Genomic_DNA"/>
</dbReference>
<proteinExistence type="predicted"/>
<reference evidence="1" key="1">
    <citation type="submission" date="2022-07" db="EMBL/GenBank/DDBJ databases">
        <authorList>
            <person name="Nishijima S."/>
        </authorList>
    </citation>
    <scope>NUCLEOTIDE SEQUENCE</scope>
    <source>
        <strain evidence="1">1827_77749</strain>
    </source>
</reference>
<evidence type="ECO:0000313" key="2">
    <source>
        <dbReference type="Proteomes" id="UP001160508"/>
    </source>
</evidence>
<keyword evidence="2" id="KW-1185">Reference proteome</keyword>
<organism evidence="1 2">
    <name type="scientific">Bacteriophage sp</name>
    <dbReference type="NCBI Taxonomy" id="38018"/>
    <lineage>
        <taxon>Viruses</taxon>
    </lineage>
</organism>
<sequence>MKKTILAALMVAFLSGCSKDDNTVTITNLSGKSWYETQVWFRQTEDGELSGYTEVGTVDVGSTCVVETDDPIFYIYAKDNRGKMIMSKNIHINGSKATVNESDLY</sequence>
<name>A0ABY5T6K4_9VIRU</name>
<accession>A0ABY5T6K4</accession>
<dbReference type="PROSITE" id="PS51257">
    <property type="entry name" value="PROKAR_LIPOPROTEIN"/>
    <property type="match status" value="1"/>
</dbReference>
<protein>
    <submittedName>
        <fullName evidence="1">Membrane lipoprotein lipid attachment site protein</fullName>
    </submittedName>
</protein>